<protein>
    <submittedName>
        <fullName evidence="1">Uncharacterized protein</fullName>
    </submittedName>
</protein>
<proteinExistence type="predicted"/>
<dbReference type="OrthoDB" id="286265at2"/>
<evidence type="ECO:0000313" key="1">
    <source>
        <dbReference type="EMBL" id="QDU94067.1"/>
    </source>
</evidence>
<name>A0A518DQF0_9BACT</name>
<evidence type="ECO:0000313" key="3">
    <source>
        <dbReference type="Proteomes" id="UP000317648"/>
    </source>
</evidence>
<keyword evidence="3" id="KW-1185">Reference proteome</keyword>
<dbReference type="AlphaFoldDB" id="A0A518DQF0"/>
<dbReference type="Proteomes" id="UP000317648">
    <property type="component" value="Chromosome"/>
</dbReference>
<sequence length="75" mass="9370">MAKRNLKQAIRDNQRHYKYERLLRRLRLNIFEFEDAGKREKAQRVIARCKAICEPHWESRAKRIQDRQLHRIWNL</sequence>
<dbReference type="KEGG" id="lcre:Pla8534_18530"/>
<dbReference type="KEGG" id="lcre:Pla8534_40350"/>
<organism evidence="1 3">
    <name type="scientific">Lignipirellula cremea</name>
    <dbReference type="NCBI Taxonomy" id="2528010"/>
    <lineage>
        <taxon>Bacteria</taxon>
        <taxon>Pseudomonadati</taxon>
        <taxon>Planctomycetota</taxon>
        <taxon>Planctomycetia</taxon>
        <taxon>Pirellulales</taxon>
        <taxon>Pirellulaceae</taxon>
        <taxon>Lignipirellula</taxon>
    </lineage>
</organism>
<accession>A0A518DQF0</accession>
<dbReference type="EMBL" id="CP036433">
    <property type="protein sequence ID" value="QDU94067.1"/>
    <property type="molecule type" value="Genomic_DNA"/>
</dbReference>
<evidence type="ECO:0000313" key="2">
    <source>
        <dbReference type="EMBL" id="QDU96216.1"/>
    </source>
</evidence>
<dbReference type="EMBL" id="CP036433">
    <property type="protein sequence ID" value="QDU96216.1"/>
    <property type="molecule type" value="Genomic_DNA"/>
</dbReference>
<dbReference type="RefSeq" id="WP_145051833.1">
    <property type="nucleotide sequence ID" value="NZ_CP036433.1"/>
</dbReference>
<reference evidence="1 3" key="1">
    <citation type="submission" date="2019-02" db="EMBL/GenBank/DDBJ databases">
        <title>Deep-cultivation of Planctomycetes and their phenomic and genomic characterization uncovers novel biology.</title>
        <authorList>
            <person name="Wiegand S."/>
            <person name="Jogler M."/>
            <person name="Boedeker C."/>
            <person name="Pinto D."/>
            <person name="Vollmers J."/>
            <person name="Rivas-Marin E."/>
            <person name="Kohn T."/>
            <person name="Peeters S.H."/>
            <person name="Heuer A."/>
            <person name="Rast P."/>
            <person name="Oberbeckmann S."/>
            <person name="Bunk B."/>
            <person name="Jeske O."/>
            <person name="Meyerdierks A."/>
            <person name="Storesund J.E."/>
            <person name="Kallscheuer N."/>
            <person name="Luecker S."/>
            <person name="Lage O.M."/>
            <person name="Pohl T."/>
            <person name="Merkel B.J."/>
            <person name="Hornburger P."/>
            <person name="Mueller R.-W."/>
            <person name="Bruemmer F."/>
            <person name="Labrenz M."/>
            <person name="Spormann A.M."/>
            <person name="Op den Camp H."/>
            <person name="Overmann J."/>
            <person name="Amann R."/>
            <person name="Jetten M.S.M."/>
            <person name="Mascher T."/>
            <person name="Medema M.H."/>
            <person name="Devos D.P."/>
            <person name="Kaster A.-K."/>
            <person name="Ovreas L."/>
            <person name="Rohde M."/>
            <person name="Galperin M.Y."/>
            <person name="Jogler C."/>
        </authorList>
    </citation>
    <scope>NUCLEOTIDE SEQUENCE [LARGE SCALE GENOMIC DNA]</scope>
    <source>
        <strain evidence="1 3">Pla85_3_4</strain>
    </source>
</reference>
<gene>
    <name evidence="1" type="ORF">Pla8534_18530</name>
    <name evidence="2" type="ORF">Pla8534_40350</name>
</gene>